<dbReference type="PROSITE" id="PS51257">
    <property type="entry name" value="PROKAR_LIPOPROTEIN"/>
    <property type="match status" value="1"/>
</dbReference>
<feature type="compositionally biased region" description="Low complexity" evidence="12">
    <location>
        <begin position="38"/>
        <end position="50"/>
    </location>
</feature>
<keyword evidence="6 11" id="KW-0865">Zymogen</keyword>
<comment type="PTM">
    <text evidence="11">Cleaved by autocatalysis into a large and a small subunit.</text>
</comment>
<evidence type="ECO:0000256" key="2">
    <source>
        <dbReference type="ARBA" id="ARBA00001089"/>
    </source>
</evidence>
<keyword evidence="4 11" id="KW-0808">Transferase</keyword>
<comment type="pathway">
    <text evidence="11">Sulfur metabolism; glutathione metabolism.</text>
</comment>
<feature type="chain" id="PRO_5038563802" description="Glutathione hydrolase proenzyme" evidence="13">
    <location>
        <begin position="21"/>
        <end position="613"/>
    </location>
</feature>
<dbReference type="MEROPS" id="T03.001"/>
<evidence type="ECO:0000256" key="1">
    <source>
        <dbReference type="ARBA" id="ARBA00001049"/>
    </source>
</evidence>
<comment type="similarity">
    <text evidence="3 11">Belongs to the gamma-glutamyltransferase family.</text>
</comment>
<reference evidence="14 15" key="1">
    <citation type="submission" date="2010-12" db="EMBL/GenBank/DDBJ databases">
        <title>The Genome Sequence of Clostridium symbiosum strain WAL-14163.</title>
        <authorList>
            <person name="Earl A."/>
            <person name="Ward D."/>
            <person name="Feldgarden M."/>
            <person name="Gevers D."/>
            <person name="Finegold S.M."/>
            <person name="Summanen P.H."/>
            <person name="Molitoris D.R."/>
            <person name="Vaisanen M.L."/>
            <person name="Daigneault M."/>
            <person name="Young S.K."/>
            <person name="Zeng Q."/>
            <person name="Gargeya S."/>
            <person name="Fitzgerald M."/>
            <person name="Haas B."/>
            <person name="Abouelleil A."/>
            <person name="Alvarado L."/>
            <person name="Arachchi H.M."/>
            <person name="Berlin A."/>
            <person name="Brown A."/>
            <person name="Chapman S.B."/>
            <person name="Chen Z."/>
            <person name="Dunbar C."/>
            <person name="Freedman E."/>
            <person name="Gearin G."/>
            <person name="Gellesch M."/>
            <person name="Goldberg J."/>
            <person name="Griggs A."/>
            <person name="Gujja S."/>
            <person name="Heilman E."/>
            <person name="Heiman D."/>
            <person name="Howarth C."/>
            <person name="Larson L."/>
            <person name="Lui A."/>
            <person name="MacDonald P.J.P."/>
            <person name="Mehta T."/>
            <person name="Montmayeur A."/>
            <person name="Murphy C."/>
            <person name="Neiman D."/>
            <person name="Pearson M."/>
            <person name="Priest M."/>
            <person name="Roberts A."/>
            <person name="Saif S."/>
            <person name="Shea T."/>
            <person name="Shenoy N."/>
            <person name="Sisk P."/>
            <person name="Stolte C."/>
            <person name="Sykes S."/>
            <person name="White J."/>
            <person name="Yandava C."/>
            <person name="Nusbaum C."/>
            <person name="Birren B."/>
        </authorList>
    </citation>
    <scope>NUCLEOTIDE SEQUENCE [LARGE SCALE GENOMIC DNA]</scope>
    <source>
        <strain evidence="14 15">WAL-14163</strain>
    </source>
</reference>
<dbReference type="Pfam" id="PF01019">
    <property type="entry name" value="G_glu_transpept"/>
    <property type="match status" value="1"/>
</dbReference>
<evidence type="ECO:0000256" key="8">
    <source>
        <dbReference type="ARBA" id="ARBA00047417"/>
    </source>
</evidence>
<evidence type="ECO:0000256" key="3">
    <source>
        <dbReference type="ARBA" id="ARBA00009381"/>
    </source>
</evidence>
<evidence type="ECO:0000256" key="9">
    <source>
        <dbReference type="PIRSR" id="PIRSR600101-1"/>
    </source>
</evidence>
<dbReference type="Gene3D" id="1.10.246.130">
    <property type="match status" value="1"/>
</dbReference>
<accession>E7GNK2</accession>
<dbReference type="GO" id="GO:0036374">
    <property type="term" value="F:glutathione hydrolase activity"/>
    <property type="evidence" value="ECO:0007669"/>
    <property type="project" value="UniProtKB-UniRule"/>
</dbReference>
<dbReference type="GO" id="GO:0103068">
    <property type="term" value="F:leukotriene C4 gamma-glutamyl transferase activity"/>
    <property type="evidence" value="ECO:0007669"/>
    <property type="project" value="UniProtKB-EC"/>
</dbReference>
<dbReference type="SUPFAM" id="SSF56235">
    <property type="entry name" value="N-terminal nucleophile aminohydrolases (Ntn hydrolases)"/>
    <property type="match status" value="1"/>
</dbReference>
<protein>
    <recommendedName>
        <fullName evidence="11">Glutathione hydrolase proenzyme</fullName>
        <ecNumber evidence="11">2.3.2.2</ecNumber>
        <ecNumber evidence="11">3.4.19.13</ecNumber>
    </recommendedName>
    <component>
        <recommendedName>
            <fullName evidence="11">Glutathione hydrolase large chain</fullName>
        </recommendedName>
    </component>
    <component>
        <recommendedName>
            <fullName evidence="11">Glutathione hydrolase small chain</fullName>
        </recommendedName>
    </component>
</protein>
<feature type="binding site" evidence="10">
    <location>
        <begin position="492"/>
        <end position="493"/>
    </location>
    <ligand>
        <name>L-glutamate</name>
        <dbReference type="ChEBI" id="CHEBI:29985"/>
    </ligand>
</feature>
<dbReference type="PANTHER" id="PTHR43199:SF1">
    <property type="entry name" value="GLUTATHIONE HYDROLASE PROENZYME"/>
    <property type="match status" value="1"/>
</dbReference>
<evidence type="ECO:0000256" key="10">
    <source>
        <dbReference type="PIRSR" id="PIRSR600101-2"/>
    </source>
</evidence>
<sequence>MKRKKLAVLSLAALMAVSSAAGCSAPQKTSEEAAAPVTSEESTGTTESESMAQEETQDGSTGRVTDGNGWYLWDDSGNVNMEGRGAVGENAMIASAKVEASQAGVEILKAGGNAVDAAVAVGFALGVVECNYSGLGAGGFMTIHSEDGEVVFLDFRERAPQAATPDMWPKDSKGNVIGNQKAIGGKSVGVPGEVAGLSYAFEKYGSGNVTWEEVLQPAIKLAEEGFYVAPNLGEVWKDYYGWMLDYPEFGDIYLKDDGMTYEVGELFKTPALAKTLRKIAEGGKDAFYKGPMAEAMVNRINKYGGVFTVEDFENYTVKEMEPVRGTYRGYQIISSPLPSSGGTHVVEALNVLENFDVASMEHNSAENLHYLAEAFKIAFNDRALYMGDPEYVDVPIGGLTSKEYAKKQAEQIQPDKATVYEEVNPWTYEHKDTTHFSVADKDGNMVAVTQTHNYPSGVAMNEYGFIFNNEMDDFSADPESPNAIAPGKTPLSSMSPTVVLKEDGSPFMVLGTPGATRIITTVTQLISNVIDHGMTIQEAIDAPRIFNTSTSAVAYEGRIDKSVIAELVEMGYEMDEKEEIDKYFGNANAVYYGDDGKLYGGSDFRRDSKSFGY</sequence>
<feature type="region of interest" description="Disordered" evidence="12">
    <location>
        <begin position="19"/>
        <end position="67"/>
    </location>
</feature>
<comment type="catalytic activity">
    <reaction evidence="8 11">
        <text>an N-terminal (5-L-glutamyl)-[peptide] + an alpha-amino acid = 5-L-glutamyl amino acid + an N-terminal L-alpha-aminoacyl-[peptide]</text>
        <dbReference type="Rhea" id="RHEA:23904"/>
        <dbReference type="Rhea" id="RHEA-COMP:9780"/>
        <dbReference type="Rhea" id="RHEA-COMP:9795"/>
        <dbReference type="ChEBI" id="CHEBI:77644"/>
        <dbReference type="ChEBI" id="CHEBI:78597"/>
        <dbReference type="ChEBI" id="CHEBI:78599"/>
        <dbReference type="ChEBI" id="CHEBI:78608"/>
        <dbReference type="EC" id="2.3.2.2"/>
    </reaction>
</comment>
<evidence type="ECO:0000256" key="11">
    <source>
        <dbReference type="RuleBase" id="RU368036"/>
    </source>
</evidence>
<gene>
    <name evidence="14" type="ORF">HMPREF9474_02497</name>
</gene>
<keyword evidence="13" id="KW-0732">Signal</keyword>
<name>E7GNK2_CLOS6</name>
<feature type="binding site" evidence="10">
    <location>
        <position position="156"/>
    </location>
    <ligand>
        <name>L-glutamate</name>
        <dbReference type="ChEBI" id="CHEBI:29985"/>
    </ligand>
</feature>
<dbReference type="Proteomes" id="UP000002970">
    <property type="component" value="Unassembled WGS sequence"/>
</dbReference>
<comment type="subunit">
    <text evidence="11">This enzyme consists of two polypeptide chains, which are synthesized in precursor form from a single polypeptide.</text>
</comment>
<dbReference type="InterPro" id="IPR043138">
    <property type="entry name" value="GGT_lsub"/>
</dbReference>
<dbReference type="UniPathway" id="UPA00204"/>
<dbReference type="eggNOG" id="COG0405">
    <property type="taxonomic scope" value="Bacteria"/>
</dbReference>
<comment type="catalytic activity">
    <reaction evidence="1 11">
        <text>an S-substituted glutathione + H2O = an S-substituted L-cysteinylglycine + L-glutamate</text>
        <dbReference type="Rhea" id="RHEA:59468"/>
        <dbReference type="ChEBI" id="CHEBI:15377"/>
        <dbReference type="ChEBI" id="CHEBI:29985"/>
        <dbReference type="ChEBI" id="CHEBI:90779"/>
        <dbReference type="ChEBI" id="CHEBI:143103"/>
        <dbReference type="EC" id="3.4.19.13"/>
    </reaction>
</comment>
<dbReference type="InterPro" id="IPR029055">
    <property type="entry name" value="Ntn_hydrolases_N"/>
</dbReference>
<organism evidence="14 15">
    <name type="scientific">Clostridium symbiosum (strain WAL-14163)</name>
    <dbReference type="NCBI Taxonomy" id="742740"/>
    <lineage>
        <taxon>Bacteria</taxon>
        <taxon>Bacillati</taxon>
        <taxon>Bacillota</taxon>
        <taxon>Clostridia</taxon>
        <taxon>Lachnospirales</taxon>
        <taxon>Lachnospiraceae</taxon>
        <taxon>Otoolea</taxon>
    </lineage>
</organism>
<dbReference type="EC" id="3.4.19.13" evidence="11"/>
<dbReference type="EC" id="2.3.2.2" evidence="11"/>
<keyword evidence="7 11" id="KW-0012">Acyltransferase</keyword>
<feature type="active site" description="Nucleophile" evidence="9">
    <location>
        <position position="433"/>
    </location>
</feature>
<dbReference type="GO" id="GO:0006750">
    <property type="term" value="P:glutathione biosynthetic process"/>
    <property type="evidence" value="ECO:0007669"/>
    <property type="project" value="UniProtKB-KW"/>
</dbReference>
<dbReference type="PANTHER" id="PTHR43199">
    <property type="entry name" value="GLUTATHIONE HYDROLASE"/>
    <property type="match status" value="1"/>
</dbReference>
<evidence type="ECO:0000256" key="12">
    <source>
        <dbReference type="SAM" id="MobiDB-lite"/>
    </source>
</evidence>
<feature type="binding site" evidence="10">
    <location>
        <position position="515"/>
    </location>
    <ligand>
        <name>L-glutamate</name>
        <dbReference type="ChEBI" id="CHEBI:29985"/>
    </ligand>
</feature>
<dbReference type="Gene3D" id="3.60.20.40">
    <property type="match status" value="1"/>
</dbReference>
<dbReference type="NCBIfam" id="TIGR00066">
    <property type="entry name" value="g_glut_trans"/>
    <property type="match status" value="1"/>
</dbReference>
<dbReference type="GO" id="GO:0006751">
    <property type="term" value="P:glutathione catabolic process"/>
    <property type="evidence" value="ECO:0007669"/>
    <property type="project" value="UniProtKB-UniRule"/>
</dbReference>
<evidence type="ECO:0000256" key="4">
    <source>
        <dbReference type="ARBA" id="ARBA00022679"/>
    </source>
</evidence>
<keyword evidence="5 11" id="KW-0378">Hydrolase</keyword>
<evidence type="ECO:0000313" key="14">
    <source>
        <dbReference type="EMBL" id="EGA93611.1"/>
    </source>
</evidence>
<dbReference type="PRINTS" id="PR01210">
    <property type="entry name" value="GGTRANSPTASE"/>
</dbReference>
<evidence type="ECO:0000313" key="15">
    <source>
        <dbReference type="Proteomes" id="UP000002970"/>
    </source>
</evidence>
<keyword evidence="11" id="KW-0317">Glutathione biosynthesis</keyword>
<dbReference type="STRING" id="1512.GCA_900049235_02694"/>
<feature type="compositionally biased region" description="Polar residues" evidence="12">
    <location>
        <begin position="51"/>
        <end position="63"/>
    </location>
</feature>
<dbReference type="InterPro" id="IPR051792">
    <property type="entry name" value="GGT_bact"/>
</dbReference>
<feature type="binding site" evidence="10">
    <location>
        <position position="473"/>
    </location>
    <ligand>
        <name>L-glutamate</name>
        <dbReference type="ChEBI" id="CHEBI:29985"/>
    </ligand>
</feature>
<comment type="catalytic activity">
    <reaction evidence="2 11">
        <text>glutathione + H2O = L-cysteinylglycine + L-glutamate</text>
        <dbReference type="Rhea" id="RHEA:28807"/>
        <dbReference type="ChEBI" id="CHEBI:15377"/>
        <dbReference type="ChEBI" id="CHEBI:29985"/>
        <dbReference type="ChEBI" id="CHEBI:57925"/>
        <dbReference type="ChEBI" id="CHEBI:61694"/>
        <dbReference type="EC" id="3.4.19.13"/>
    </reaction>
</comment>
<evidence type="ECO:0000256" key="6">
    <source>
        <dbReference type="ARBA" id="ARBA00023145"/>
    </source>
</evidence>
<dbReference type="RefSeq" id="WP_003500971.1">
    <property type="nucleotide sequence ID" value="NZ_GL834310.1"/>
</dbReference>
<proteinExistence type="inferred from homology"/>
<dbReference type="InterPro" id="IPR043137">
    <property type="entry name" value="GGT_ssub_C"/>
</dbReference>
<feature type="binding site" evidence="10">
    <location>
        <begin position="451"/>
        <end position="453"/>
    </location>
    <ligand>
        <name>L-glutamate</name>
        <dbReference type="ChEBI" id="CHEBI:29985"/>
    </ligand>
</feature>
<feature type="signal peptide" evidence="13">
    <location>
        <begin position="1"/>
        <end position="20"/>
    </location>
</feature>
<evidence type="ECO:0000256" key="13">
    <source>
        <dbReference type="SAM" id="SignalP"/>
    </source>
</evidence>
<dbReference type="HOGENOM" id="CLU_014813_0_3_9"/>
<evidence type="ECO:0000256" key="5">
    <source>
        <dbReference type="ARBA" id="ARBA00022801"/>
    </source>
</evidence>
<dbReference type="AlphaFoldDB" id="E7GNK2"/>
<dbReference type="EMBL" id="ADLQ01000054">
    <property type="protein sequence ID" value="EGA93611.1"/>
    <property type="molecule type" value="Genomic_DNA"/>
</dbReference>
<evidence type="ECO:0000256" key="7">
    <source>
        <dbReference type="ARBA" id="ARBA00023315"/>
    </source>
</evidence>
<dbReference type="InterPro" id="IPR000101">
    <property type="entry name" value="GGT_peptidase"/>
</dbReference>
<keyword evidence="15" id="KW-1185">Reference proteome</keyword>
<comment type="caution">
    <text evidence="14">The sequence shown here is derived from an EMBL/GenBank/DDBJ whole genome shotgun (WGS) entry which is preliminary data.</text>
</comment>